<dbReference type="Pfam" id="PF01145">
    <property type="entry name" value="Band_7"/>
    <property type="match status" value="1"/>
</dbReference>
<evidence type="ECO:0000313" key="8">
    <source>
        <dbReference type="EMBL" id="KGJ06407.1"/>
    </source>
</evidence>
<protein>
    <submittedName>
        <fullName evidence="8 9">Protease</fullName>
    </submittedName>
</protein>
<dbReference type="GO" id="GO:0008233">
    <property type="term" value="F:peptidase activity"/>
    <property type="evidence" value="ECO:0007669"/>
    <property type="project" value="UniProtKB-KW"/>
</dbReference>
<comment type="subcellular location">
    <subcellularLocation>
        <location evidence="1">Membrane</location>
        <topology evidence="1">Single-pass membrane protein</topology>
    </subcellularLocation>
</comment>
<dbReference type="STRING" id="376733.SAMN04487972_101150"/>
<dbReference type="RefSeq" id="WP_036738315.1">
    <property type="nucleotide sequence ID" value="NZ_FOJO01000001.1"/>
</dbReference>
<keyword evidence="8" id="KW-0645">Protease</keyword>
<dbReference type="InterPro" id="IPR001107">
    <property type="entry name" value="Band_7"/>
</dbReference>
<gene>
    <name evidence="8" type="ORF">IT41_01845</name>
    <name evidence="9" type="ORF">SAMN04487972_101150</name>
</gene>
<keyword evidence="10" id="KW-1185">Reference proteome</keyword>
<feature type="domain" description="Band 7" evidence="7">
    <location>
        <begin position="22"/>
        <end position="186"/>
    </location>
</feature>
<organism evidence="8 10">
    <name type="scientific">Paracoccus halophilus</name>
    <dbReference type="NCBI Taxonomy" id="376733"/>
    <lineage>
        <taxon>Bacteria</taxon>
        <taxon>Pseudomonadati</taxon>
        <taxon>Pseudomonadota</taxon>
        <taxon>Alphaproteobacteria</taxon>
        <taxon>Rhodobacterales</taxon>
        <taxon>Paracoccaceae</taxon>
        <taxon>Paracoccus</taxon>
    </lineage>
</organism>
<evidence type="ECO:0000256" key="1">
    <source>
        <dbReference type="ARBA" id="ARBA00004167"/>
    </source>
</evidence>
<dbReference type="CDD" id="cd03405">
    <property type="entry name" value="SPFH_HflC"/>
    <property type="match status" value="1"/>
</dbReference>
<proteinExistence type="inferred from homology"/>
<evidence type="ECO:0000256" key="2">
    <source>
        <dbReference type="ARBA" id="ARBA00007862"/>
    </source>
</evidence>
<dbReference type="EMBL" id="FOJO01000001">
    <property type="protein sequence ID" value="SFA38549.1"/>
    <property type="molecule type" value="Genomic_DNA"/>
</dbReference>
<evidence type="ECO:0000313" key="10">
    <source>
        <dbReference type="Proteomes" id="UP000029846"/>
    </source>
</evidence>
<dbReference type="PANTHER" id="PTHR42911">
    <property type="entry name" value="MODULATOR OF FTSH PROTEASE HFLC"/>
    <property type="match status" value="1"/>
</dbReference>
<evidence type="ECO:0000256" key="6">
    <source>
        <dbReference type="SAM" id="MobiDB-lite"/>
    </source>
</evidence>
<dbReference type="SUPFAM" id="SSF117892">
    <property type="entry name" value="Band 7/SPFH domain"/>
    <property type="match status" value="1"/>
</dbReference>
<reference evidence="8 10" key="1">
    <citation type="submission" date="2014-09" db="EMBL/GenBank/DDBJ databases">
        <authorList>
            <person name="McGinnis J.M."/>
            <person name="Wolfgang W.J."/>
        </authorList>
    </citation>
    <scope>NUCLEOTIDE SEQUENCE [LARGE SCALE GENOMIC DNA]</scope>
    <source>
        <strain evidence="8 10">JCM 14014</strain>
    </source>
</reference>
<keyword evidence="4" id="KW-1133">Transmembrane helix</keyword>
<dbReference type="SMART" id="SM00244">
    <property type="entry name" value="PHB"/>
    <property type="match status" value="1"/>
</dbReference>
<dbReference type="PANTHER" id="PTHR42911:SF1">
    <property type="entry name" value="MODULATOR OF FTSH PROTEASE HFLC"/>
    <property type="match status" value="1"/>
</dbReference>
<sequence>MKRFMSTLALPALVVIGVLVFSSLYIVDVRERALVLRFREVVTVRENPGLGIKVPLLDSVVKYDARILGLPTSPMEVTPLDDRRLVVDAFARWQVTDAQRVYQATQGLGLPRVQERLDDIINSNIRQVLGSVPSTTVLSDDRTPLMNRIRDLSRSEAEDLGVRVIDVRLTRTDLPEQNLTATYARMRAEREREAADEIARGGEAAQRVRAAADRTVVELTSEARKKAEVVRGEADARRNAIYAEAFGRDPEFFAFTRSMTSYERSLRGENSALVIQPEGEFFSYLRNDGSDRANPVPVPAPAAAPAAEAEPEEDAAADVSEEAVAPTETNREGEPLGANAGVKLTPMPEALASPPQEEPVVAPGAAD</sequence>
<keyword evidence="5" id="KW-0472">Membrane</keyword>
<evidence type="ECO:0000256" key="4">
    <source>
        <dbReference type="ARBA" id="ARBA00022989"/>
    </source>
</evidence>
<evidence type="ECO:0000313" key="11">
    <source>
        <dbReference type="Proteomes" id="UP000182312"/>
    </source>
</evidence>
<reference evidence="8 10" key="2">
    <citation type="submission" date="2014-10" db="EMBL/GenBank/DDBJ databases">
        <title>Paracoccus sanguinis sp. nov., isolated from clinical specimens of New York State patients.</title>
        <authorList>
            <person name="Mingle L.A."/>
            <person name="Cole J.A."/>
            <person name="Lapierre P."/>
            <person name="Musser K.A."/>
        </authorList>
    </citation>
    <scope>NUCLEOTIDE SEQUENCE [LARGE SCALE GENOMIC DNA]</scope>
    <source>
        <strain evidence="8 10">JCM 14014</strain>
    </source>
</reference>
<dbReference type="GO" id="GO:0016020">
    <property type="term" value="C:membrane"/>
    <property type="evidence" value="ECO:0007669"/>
    <property type="project" value="UniProtKB-SubCell"/>
</dbReference>
<dbReference type="Gene3D" id="3.30.479.30">
    <property type="entry name" value="Band 7 domain"/>
    <property type="match status" value="1"/>
</dbReference>
<reference evidence="9 11" key="3">
    <citation type="submission" date="2016-10" db="EMBL/GenBank/DDBJ databases">
        <authorList>
            <person name="de Groot N.N."/>
        </authorList>
    </citation>
    <scope>NUCLEOTIDE SEQUENCE [LARGE SCALE GENOMIC DNA]</scope>
    <source>
        <strain evidence="9 11">CGMCC 1.6117</strain>
    </source>
</reference>
<dbReference type="GO" id="GO:0006508">
    <property type="term" value="P:proteolysis"/>
    <property type="evidence" value="ECO:0007669"/>
    <property type="project" value="UniProtKB-KW"/>
</dbReference>
<dbReference type="InterPro" id="IPR010200">
    <property type="entry name" value="HflC"/>
</dbReference>
<feature type="region of interest" description="Disordered" evidence="6">
    <location>
        <begin position="286"/>
        <end position="367"/>
    </location>
</feature>
<dbReference type="AlphaFoldDB" id="A0A099F8G1"/>
<evidence type="ECO:0000256" key="5">
    <source>
        <dbReference type="ARBA" id="ARBA00023136"/>
    </source>
</evidence>
<accession>A0A099F8G1</accession>
<dbReference type="eggNOG" id="COG0330">
    <property type="taxonomic scope" value="Bacteria"/>
</dbReference>
<keyword evidence="3" id="KW-0812">Transmembrane</keyword>
<keyword evidence="8" id="KW-0378">Hydrolase</keyword>
<dbReference type="EMBL" id="JRKN01000002">
    <property type="protein sequence ID" value="KGJ06407.1"/>
    <property type="molecule type" value="Genomic_DNA"/>
</dbReference>
<dbReference type="OrthoDB" id="9812991at2"/>
<evidence type="ECO:0000259" key="7">
    <source>
        <dbReference type="SMART" id="SM00244"/>
    </source>
</evidence>
<feature type="compositionally biased region" description="Acidic residues" evidence="6">
    <location>
        <begin position="309"/>
        <end position="321"/>
    </location>
</feature>
<name>A0A099F8G1_9RHOB</name>
<dbReference type="Proteomes" id="UP000029846">
    <property type="component" value="Unassembled WGS sequence"/>
</dbReference>
<dbReference type="Proteomes" id="UP000182312">
    <property type="component" value="Unassembled WGS sequence"/>
</dbReference>
<evidence type="ECO:0000256" key="3">
    <source>
        <dbReference type="ARBA" id="ARBA00022692"/>
    </source>
</evidence>
<evidence type="ECO:0000313" key="9">
    <source>
        <dbReference type="EMBL" id="SFA38549.1"/>
    </source>
</evidence>
<comment type="similarity">
    <text evidence="2">Belongs to the band 7/mec-2 family. HflC subfamily.</text>
</comment>
<dbReference type="InterPro" id="IPR036013">
    <property type="entry name" value="Band_7/SPFH_dom_sf"/>
</dbReference>